<evidence type="ECO:0000313" key="1">
    <source>
        <dbReference type="EMBL" id="OXR46996.1"/>
    </source>
</evidence>
<dbReference type="Proteomes" id="UP000215506">
    <property type="component" value="Unassembled WGS sequence"/>
</dbReference>
<proteinExistence type="predicted"/>
<sequence length="113" mass="12511">MPGVEDGIAANHSPVCVAVHELNFPTVEHLPPGDVRDIDLARLPATELFWASPACPAWTDAKGEKRYFDRSNQYTMFDEELGVIEDHAAGRWSSRSRGTCGRWPDAGSRCWPG</sequence>
<dbReference type="InterPro" id="IPR029063">
    <property type="entry name" value="SAM-dependent_MTases_sf"/>
</dbReference>
<evidence type="ECO:0008006" key="3">
    <source>
        <dbReference type="Google" id="ProtNLM"/>
    </source>
</evidence>
<organism evidence="1 2">
    <name type="scientific">Nocardia cerradoensis</name>
    <dbReference type="NCBI Taxonomy" id="85688"/>
    <lineage>
        <taxon>Bacteria</taxon>
        <taxon>Bacillati</taxon>
        <taxon>Actinomycetota</taxon>
        <taxon>Actinomycetes</taxon>
        <taxon>Mycobacteriales</taxon>
        <taxon>Nocardiaceae</taxon>
        <taxon>Nocardia</taxon>
    </lineage>
</organism>
<dbReference type="Gene3D" id="3.40.50.150">
    <property type="entry name" value="Vaccinia Virus protein VP39"/>
    <property type="match status" value="1"/>
</dbReference>
<dbReference type="AlphaFoldDB" id="A0A231HDZ4"/>
<dbReference type="EMBL" id="NGAF01000001">
    <property type="protein sequence ID" value="OXR46996.1"/>
    <property type="molecule type" value="Genomic_DNA"/>
</dbReference>
<gene>
    <name evidence="1" type="ORF">B7C42_00112</name>
</gene>
<evidence type="ECO:0000313" key="2">
    <source>
        <dbReference type="Proteomes" id="UP000215506"/>
    </source>
</evidence>
<keyword evidence="2" id="KW-1185">Reference proteome</keyword>
<accession>A0A231HDZ4</accession>
<reference evidence="1 2" key="1">
    <citation type="submission" date="2017-07" db="EMBL/GenBank/DDBJ databases">
        <title>First draft Genome Sequence of Nocardia cerradoensis isolated from human infection.</title>
        <authorList>
            <person name="Carrasco G."/>
        </authorList>
    </citation>
    <scope>NUCLEOTIDE SEQUENCE [LARGE SCALE GENOMIC DNA]</scope>
    <source>
        <strain evidence="1 2">CNM20130759</strain>
    </source>
</reference>
<comment type="caution">
    <text evidence="1">The sequence shown here is derived from an EMBL/GenBank/DDBJ whole genome shotgun (WGS) entry which is preliminary data.</text>
</comment>
<protein>
    <recommendedName>
        <fullName evidence="3">DNA (cytosine-5-)-methyltransferase</fullName>
    </recommendedName>
</protein>
<dbReference type="SUPFAM" id="SSF53335">
    <property type="entry name" value="S-adenosyl-L-methionine-dependent methyltransferases"/>
    <property type="match status" value="1"/>
</dbReference>
<name>A0A231HDZ4_9NOCA</name>